<dbReference type="EMBL" id="CP028773">
    <property type="protein sequence ID" value="AWU74468.1"/>
    <property type="molecule type" value="Genomic_DNA"/>
</dbReference>
<protein>
    <recommendedName>
        <fullName evidence="2">Transcription elongation factor Eaf N-terminal domain-containing protein</fullName>
    </recommendedName>
</protein>
<feature type="compositionally biased region" description="Basic and acidic residues" evidence="1">
    <location>
        <begin position="372"/>
        <end position="386"/>
    </location>
</feature>
<reference evidence="3 4" key="1">
    <citation type="submission" date="2018-06" db="EMBL/GenBank/DDBJ databases">
        <title>Population genomics shows no distinction between pathogenic Candida krusei and environmental Pichia kudriavzevii: One species, four names.</title>
        <authorList>
            <person name="Douglass A.P."/>
            <person name="Offei B."/>
            <person name="Braun-Galleani S."/>
            <person name="Coughlan A.Y."/>
            <person name="Martos A."/>
            <person name="Ortiz-Merino R.A."/>
            <person name="Byrne K.P."/>
            <person name="Wolfe K.H."/>
        </authorList>
    </citation>
    <scope>NUCLEOTIDE SEQUENCE [LARGE SCALE GENOMIC DNA]</scope>
    <source>
        <strain evidence="3 4">CBS573</strain>
    </source>
</reference>
<feature type="compositionally biased region" description="Basic and acidic residues" evidence="1">
    <location>
        <begin position="397"/>
        <end position="406"/>
    </location>
</feature>
<feature type="region of interest" description="Disordered" evidence="1">
    <location>
        <begin position="671"/>
        <end position="776"/>
    </location>
</feature>
<feature type="domain" description="Transcription elongation factor Eaf N-terminal" evidence="2">
    <location>
        <begin position="84"/>
        <end position="207"/>
    </location>
</feature>
<dbReference type="RefSeq" id="XP_029319945.1">
    <property type="nucleotide sequence ID" value="XM_029464085.1"/>
</dbReference>
<proteinExistence type="predicted"/>
<feature type="compositionally biased region" description="Basic and acidic residues" evidence="1">
    <location>
        <begin position="442"/>
        <end position="453"/>
    </location>
</feature>
<feature type="compositionally biased region" description="Low complexity" evidence="1">
    <location>
        <begin position="540"/>
        <end position="555"/>
    </location>
</feature>
<feature type="region of interest" description="Disordered" evidence="1">
    <location>
        <begin position="438"/>
        <end position="459"/>
    </location>
</feature>
<dbReference type="VEuPathDB" id="FungiDB:C5L36_0A10530"/>
<feature type="compositionally biased region" description="Low complexity" evidence="1">
    <location>
        <begin position="307"/>
        <end position="346"/>
    </location>
</feature>
<feature type="compositionally biased region" description="Low complexity" evidence="1">
    <location>
        <begin position="737"/>
        <end position="748"/>
    </location>
</feature>
<keyword evidence="4" id="KW-1185">Reference proteome</keyword>
<accession>A0A2U9QZZ1</accession>
<dbReference type="KEGG" id="pkz:C5L36_0A10530"/>
<feature type="compositionally biased region" description="Polar residues" evidence="1">
    <location>
        <begin position="270"/>
        <end position="296"/>
    </location>
</feature>
<gene>
    <name evidence="3" type="ORF">C5L36_0A10530</name>
</gene>
<feature type="compositionally biased region" description="Basic and acidic residues" evidence="1">
    <location>
        <begin position="530"/>
        <end position="539"/>
    </location>
</feature>
<feature type="compositionally biased region" description="Polar residues" evidence="1">
    <location>
        <begin position="491"/>
        <end position="515"/>
    </location>
</feature>
<feature type="compositionally biased region" description="Polar residues" evidence="1">
    <location>
        <begin position="348"/>
        <end position="357"/>
    </location>
</feature>
<feature type="compositionally biased region" description="Acidic residues" evidence="1">
    <location>
        <begin position="753"/>
        <end position="776"/>
    </location>
</feature>
<evidence type="ECO:0000313" key="3">
    <source>
        <dbReference type="EMBL" id="AWU74468.1"/>
    </source>
</evidence>
<feature type="compositionally biased region" description="Basic and acidic residues" evidence="1">
    <location>
        <begin position="556"/>
        <end position="570"/>
    </location>
</feature>
<evidence type="ECO:0000313" key="4">
    <source>
        <dbReference type="Proteomes" id="UP000249293"/>
    </source>
</evidence>
<dbReference type="AlphaFoldDB" id="A0A2U9QZZ1"/>
<feature type="region of interest" description="Disordered" evidence="1">
    <location>
        <begin position="486"/>
        <end position="624"/>
    </location>
</feature>
<feature type="compositionally biased region" description="Basic and acidic residues" evidence="1">
    <location>
        <begin position="686"/>
        <end position="696"/>
    </location>
</feature>
<dbReference type="InterPro" id="IPR019194">
    <property type="entry name" value="Tscrpt_elong_fac_Eaf_N"/>
</dbReference>
<feature type="region of interest" description="Disordered" evidence="1">
    <location>
        <begin position="243"/>
        <end position="406"/>
    </location>
</feature>
<evidence type="ECO:0000259" key="2">
    <source>
        <dbReference type="Pfam" id="PF09816"/>
    </source>
</evidence>
<dbReference type="Pfam" id="PF09816">
    <property type="entry name" value="EAF"/>
    <property type="match status" value="1"/>
</dbReference>
<sequence length="776" mass="86051">MYIHTQREREKEREKGREMDTVESVVVLWQTIHRCWTSNKTLRSHAALYKLSLLWTLLSFPTSTLGCFSTKRQAMSSVVPDGEYDIDLSGLFASQRNEVFGIKSGFKPENIDDSYPSLFYTDATTGDEIPCYLISESKENVRAVSTNSSSDNHIYFQGKINSNLAHALDNSSSGSSMSEYLMSFDEVSKSFKMEAFNGFIKMNKSRDTTAVQQKVKILGSTASTNVNSTSDSYVNSILSSFLKSQPTQKKKHQTLRSPNLSPTLKPVSKVLSSISPIRKSTTPSLPPADSNTSSRAVSPVGANDGKSLNTTNQATTSSASPNATSLKTARSSSVSTSRNTSPVRSPVMKTSRSASTNGGLGTKKSAKSSLLRKAERAVGINRDRIKIRPSSTPHLAPPERKREYAHEKVRSVKAATNIIPHREIKEARPDQTAFVLNLSPELNDRPPETKSGKNDSAILSDEEIELLAEELESEMAQQFEDLVSEEEDKTINFSKSVKPNQASERSSLHDTNIVNGTEGYDNKTTTNPVKKIDVHKKITETNNTNTDNTSEGNNTIDDKNVDKTNKDNTIKYETNVNNAAAHNDQSKEDSSSSHYNRGGPVKKEPEIVTNINKSDNEKNVDDDDYQLDFSDWEDADTVGFVLSQDNDTQGNSDFNLIIEDDPLKLKREKELERQKDEKNGQNGQQRFREEVQEKRSMPVNASRKSETPVKARKRPPVEPRSTAPNKRPTKSKNTGISVPTSVTTQSSSLPGTDDLDEMLDEALNDISDEEEVSEEE</sequence>
<organism evidence="3 4">
    <name type="scientific">Pichia kudriavzevii</name>
    <name type="common">Yeast</name>
    <name type="synonym">Issatchenkia orientalis</name>
    <dbReference type="NCBI Taxonomy" id="4909"/>
    <lineage>
        <taxon>Eukaryota</taxon>
        <taxon>Fungi</taxon>
        <taxon>Dikarya</taxon>
        <taxon>Ascomycota</taxon>
        <taxon>Saccharomycotina</taxon>
        <taxon>Pichiomycetes</taxon>
        <taxon>Pichiales</taxon>
        <taxon>Pichiaceae</taxon>
        <taxon>Pichia</taxon>
    </lineage>
</organism>
<dbReference type="Proteomes" id="UP000249293">
    <property type="component" value="Chromosome 1"/>
</dbReference>
<dbReference type="GeneID" id="40382178"/>
<evidence type="ECO:0000256" key="1">
    <source>
        <dbReference type="SAM" id="MobiDB-lite"/>
    </source>
</evidence>
<dbReference type="OrthoDB" id="3998262at2759"/>
<name>A0A2U9QZZ1_PICKU</name>